<proteinExistence type="predicted"/>
<dbReference type="InterPro" id="IPR038156">
    <property type="entry name" value="PCS_N_sf"/>
</dbReference>
<keyword evidence="8" id="KW-1185">Reference proteome</keyword>
<comment type="caution">
    <text evidence="7">The sequence shown here is derived from an EMBL/GenBank/DDBJ whole genome shotgun (WGS) entry which is preliminary data.</text>
</comment>
<dbReference type="Gene3D" id="3.90.70.30">
    <property type="entry name" value="Phytochelatin synthase, N-terminal domain"/>
    <property type="match status" value="1"/>
</dbReference>
<dbReference type="GO" id="GO:0046938">
    <property type="term" value="P:phytochelatin biosynthetic process"/>
    <property type="evidence" value="ECO:0007669"/>
    <property type="project" value="InterPro"/>
</dbReference>
<evidence type="ECO:0000256" key="3">
    <source>
        <dbReference type="ARBA" id="ARBA00022679"/>
    </source>
</evidence>
<accession>A0A5N5GXM7</accession>
<dbReference type="InterPro" id="IPR038765">
    <property type="entry name" value="Papain-like_cys_pep_sf"/>
</dbReference>
<evidence type="ECO:0000256" key="2">
    <source>
        <dbReference type="ARBA" id="ARBA00022539"/>
    </source>
</evidence>
<dbReference type="GO" id="GO:0098849">
    <property type="term" value="P:cellular detoxification of cadmium ion"/>
    <property type="evidence" value="ECO:0007669"/>
    <property type="project" value="TreeGrafter"/>
</dbReference>
<evidence type="ECO:0000313" key="8">
    <source>
        <dbReference type="Proteomes" id="UP000327157"/>
    </source>
</evidence>
<keyword evidence="4" id="KW-0479">Metal-binding</keyword>
<feature type="domain" description="Peptidase C83" evidence="6">
    <location>
        <begin position="1"/>
        <end position="224"/>
    </location>
</feature>
<dbReference type="Pfam" id="PF05023">
    <property type="entry name" value="Phytochelatin"/>
    <property type="match status" value="1"/>
</dbReference>
<reference evidence="7 8" key="1">
    <citation type="submission" date="2019-09" db="EMBL/GenBank/DDBJ databases">
        <authorList>
            <person name="Ou C."/>
        </authorList>
    </citation>
    <scope>NUCLEOTIDE SEQUENCE [LARGE SCALE GENOMIC DNA]</scope>
    <source>
        <strain evidence="7">S2</strain>
        <tissue evidence="7">Leaf</tissue>
    </source>
</reference>
<evidence type="ECO:0000256" key="5">
    <source>
        <dbReference type="ARBA" id="ARBA00023315"/>
    </source>
</evidence>
<protein>
    <recommendedName>
        <fullName evidence="1">glutathione gamma-glutamylcysteinyltransferase</fullName>
        <ecNumber evidence="1">2.3.2.15</ecNumber>
    </recommendedName>
</protein>
<dbReference type="InterPro" id="IPR007719">
    <property type="entry name" value="PCS_N"/>
</dbReference>
<dbReference type="InterPro" id="IPR040409">
    <property type="entry name" value="PCS-like"/>
</dbReference>
<dbReference type="SUPFAM" id="SSF54001">
    <property type="entry name" value="Cysteine proteinases"/>
    <property type="match status" value="1"/>
</dbReference>
<evidence type="ECO:0000259" key="6">
    <source>
        <dbReference type="PROSITE" id="PS51443"/>
    </source>
</evidence>
<dbReference type="PANTHER" id="PTHR33447:SF2">
    <property type="entry name" value="GLUTATHIONE GAMMA-GLUTAMYLCYSTEINYLTRANSFERASE"/>
    <property type="match status" value="1"/>
</dbReference>
<dbReference type="Proteomes" id="UP000327157">
    <property type="component" value="Unassembled WGS sequence"/>
</dbReference>
<keyword evidence="2" id="KW-0104">Cadmium</keyword>
<dbReference type="AlphaFoldDB" id="A0A5N5GXM7"/>
<evidence type="ECO:0000256" key="4">
    <source>
        <dbReference type="ARBA" id="ARBA00022723"/>
    </source>
</evidence>
<keyword evidence="3 7" id="KW-0808">Transferase</keyword>
<evidence type="ECO:0000313" key="7">
    <source>
        <dbReference type="EMBL" id="KAB2620379.1"/>
    </source>
</evidence>
<dbReference type="EMBL" id="SMOL01000335">
    <property type="protein sequence ID" value="KAB2620379.1"/>
    <property type="molecule type" value="Genomic_DNA"/>
</dbReference>
<dbReference type="GO" id="GO:0016756">
    <property type="term" value="F:glutathione gamma-glutamylcysteinyltransferase activity"/>
    <property type="evidence" value="ECO:0007669"/>
    <property type="project" value="UniProtKB-EC"/>
</dbReference>
<dbReference type="Pfam" id="PF09328">
    <property type="entry name" value="Phytochelatin_C"/>
    <property type="match status" value="1"/>
</dbReference>
<keyword evidence="5" id="KW-0012">Acyltransferase</keyword>
<dbReference type="PROSITE" id="PS51443">
    <property type="entry name" value="PCS"/>
    <property type="match status" value="1"/>
</dbReference>
<organism evidence="7 8">
    <name type="scientific">Pyrus ussuriensis x Pyrus communis</name>
    <dbReference type="NCBI Taxonomy" id="2448454"/>
    <lineage>
        <taxon>Eukaryota</taxon>
        <taxon>Viridiplantae</taxon>
        <taxon>Streptophyta</taxon>
        <taxon>Embryophyta</taxon>
        <taxon>Tracheophyta</taxon>
        <taxon>Spermatophyta</taxon>
        <taxon>Magnoliopsida</taxon>
        <taxon>eudicotyledons</taxon>
        <taxon>Gunneridae</taxon>
        <taxon>Pentapetalae</taxon>
        <taxon>rosids</taxon>
        <taxon>fabids</taxon>
        <taxon>Rosales</taxon>
        <taxon>Rosaceae</taxon>
        <taxon>Amygdaloideae</taxon>
        <taxon>Maleae</taxon>
        <taxon>Pyrus</taxon>
    </lineage>
</organism>
<gene>
    <name evidence="7" type="ORF">D8674_042090</name>
</gene>
<name>A0A5N5GXM7_9ROSA</name>
<dbReference type="GO" id="GO:0010273">
    <property type="term" value="P:detoxification of copper ion"/>
    <property type="evidence" value="ECO:0007669"/>
    <property type="project" value="TreeGrafter"/>
</dbReference>
<dbReference type="EC" id="2.3.2.15" evidence="1"/>
<dbReference type="OrthoDB" id="448954at2759"/>
<evidence type="ECO:0000256" key="1">
    <source>
        <dbReference type="ARBA" id="ARBA00012468"/>
    </source>
</evidence>
<dbReference type="PANTHER" id="PTHR33447">
    <property type="entry name" value="GLUTATHIONE GAMMA-GLUTAMYLCYSTEINYLTRANSFERASE"/>
    <property type="match status" value="1"/>
</dbReference>
<reference evidence="7 8" key="2">
    <citation type="submission" date="2019-11" db="EMBL/GenBank/DDBJ databases">
        <title>A de novo genome assembly of a pear dwarfing rootstock.</title>
        <authorList>
            <person name="Wang F."/>
            <person name="Wang J."/>
            <person name="Li S."/>
            <person name="Zhang Y."/>
            <person name="Fang M."/>
            <person name="Ma L."/>
            <person name="Zhao Y."/>
            <person name="Jiang S."/>
        </authorList>
    </citation>
    <scope>NUCLEOTIDE SEQUENCE [LARGE SCALE GENOMIC DNA]</scope>
    <source>
        <strain evidence="7">S2</strain>
        <tissue evidence="7">Leaf</tissue>
    </source>
</reference>
<dbReference type="GO" id="GO:0046872">
    <property type="term" value="F:metal ion binding"/>
    <property type="evidence" value="ECO:0007669"/>
    <property type="project" value="UniProtKB-KW"/>
</dbReference>
<dbReference type="InterPro" id="IPR015407">
    <property type="entry name" value="Phytochelatin_synthase_C"/>
</dbReference>
<sequence length="407" mass="45055">MSNGFYKRALPSPPAIQFASAEGKELLIEAIQSGTMENFCRLISYSQTQSEPAYCGLASLSMVQNALAIDPGRKWKGPWRWFDESMLDCCEPLETIKVRGISFGKLVCLAHCAGAKVEAFRTNHSTIDEFREYVMRCFTGDDCFMLISRPHREPGQLYYTLSCKHESWVGVTKYLMDDTPFLSVVFVSLPSYFEQFMIRWVAQVRGREDMHGGQSLSPEEKATVAVKEEVLRQVQDTGLFKHVAELLSSARVHSCCENLISGHEANIAASVCCQGAQISASLGVYFCQETCVKCLKANGGDKPVTVGNGGTEKRMDMLTAWSKTNSGCSCAIRMHPACNDVLTVLLLALPPGTWSGIKDEKLSKEIYNLVSTENLPTLLQEEGRVDEDLGAPLTYPLIIFLLSPTHT</sequence>